<dbReference type="RefSeq" id="WP_128084768.1">
    <property type="nucleotide sequence ID" value="NZ_CP071407.1"/>
</dbReference>
<reference evidence="1 2" key="1">
    <citation type="submission" date="2019-06" db="EMBL/GenBank/DDBJ databases">
        <title>Taxogenomics and systematics of the genus Pantoea.</title>
        <authorList>
            <person name="Tambong J.T."/>
        </authorList>
    </citation>
    <scope>NUCLEOTIDE SEQUENCE [LARGE SCALE GENOMIC DNA]</scope>
    <source>
        <strain evidence="1 2">LMG 24200</strain>
    </source>
</reference>
<accession>A0A506Q6Y8</accession>
<dbReference type="Proteomes" id="UP000317747">
    <property type="component" value="Unassembled WGS sequence"/>
</dbReference>
<gene>
    <name evidence="1" type="ORF">FJW01_10610</name>
</gene>
<organism evidence="1 2">
    <name type="scientific">Pantoea deleyi</name>
    <dbReference type="NCBI Taxonomy" id="470932"/>
    <lineage>
        <taxon>Bacteria</taxon>
        <taxon>Pseudomonadati</taxon>
        <taxon>Pseudomonadota</taxon>
        <taxon>Gammaproteobacteria</taxon>
        <taxon>Enterobacterales</taxon>
        <taxon>Erwiniaceae</taxon>
        <taxon>Pantoea</taxon>
    </lineage>
</organism>
<dbReference type="InterPro" id="IPR018669">
    <property type="entry name" value="Toxin_HigB"/>
</dbReference>
<dbReference type="EMBL" id="VHJA01000055">
    <property type="protein sequence ID" value="TPV41559.1"/>
    <property type="molecule type" value="Genomic_DNA"/>
</dbReference>
<dbReference type="AlphaFoldDB" id="A0A506Q6Y8"/>
<sequence length="102" mass="12202">MHVISRVPFDEAVKKHPKAAAALELLYRNLRQGDFRTPEDLRALYASLDRMKYRARWWVIDLSGNQIRVMFFADFERSKIFIKHICTHAEYDKLVKKYREAT</sequence>
<proteinExistence type="predicted"/>
<dbReference type="GO" id="GO:0003723">
    <property type="term" value="F:RNA binding"/>
    <property type="evidence" value="ECO:0007669"/>
    <property type="project" value="InterPro"/>
</dbReference>
<keyword evidence="2" id="KW-1185">Reference proteome</keyword>
<dbReference type="OrthoDB" id="9799912at2"/>
<dbReference type="Pfam" id="PF09907">
    <property type="entry name" value="HigB_toxin"/>
    <property type="match status" value="1"/>
</dbReference>
<evidence type="ECO:0000313" key="1">
    <source>
        <dbReference type="EMBL" id="TPV41559.1"/>
    </source>
</evidence>
<dbReference type="GO" id="GO:0004519">
    <property type="term" value="F:endonuclease activity"/>
    <property type="evidence" value="ECO:0007669"/>
    <property type="project" value="InterPro"/>
</dbReference>
<dbReference type="GO" id="GO:0110001">
    <property type="term" value="C:toxin-antitoxin complex"/>
    <property type="evidence" value="ECO:0007669"/>
    <property type="project" value="InterPro"/>
</dbReference>
<name>A0A506Q6Y8_9GAMM</name>
<comment type="caution">
    <text evidence="1">The sequence shown here is derived from an EMBL/GenBank/DDBJ whole genome shotgun (WGS) entry which is preliminary data.</text>
</comment>
<protein>
    <submittedName>
        <fullName evidence="1">Cytoplasmic protein</fullName>
    </submittedName>
</protein>
<evidence type="ECO:0000313" key="2">
    <source>
        <dbReference type="Proteomes" id="UP000317747"/>
    </source>
</evidence>